<protein>
    <submittedName>
        <fullName evidence="2">Uncharacterized protein</fullName>
    </submittedName>
</protein>
<keyword evidence="3" id="KW-1185">Reference proteome</keyword>
<dbReference type="Proteomes" id="UP001341840">
    <property type="component" value="Unassembled WGS sequence"/>
</dbReference>
<feature type="region of interest" description="Disordered" evidence="1">
    <location>
        <begin position="129"/>
        <end position="160"/>
    </location>
</feature>
<comment type="caution">
    <text evidence="2">The sequence shown here is derived from an EMBL/GenBank/DDBJ whole genome shotgun (WGS) entry which is preliminary data.</text>
</comment>
<feature type="compositionally biased region" description="Polar residues" evidence="1">
    <location>
        <begin position="20"/>
        <end position="30"/>
    </location>
</feature>
<feature type="compositionally biased region" description="Acidic residues" evidence="1">
    <location>
        <begin position="138"/>
        <end position="154"/>
    </location>
</feature>
<feature type="compositionally biased region" description="Acidic residues" evidence="1">
    <location>
        <begin position="95"/>
        <end position="114"/>
    </location>
</feature>
<proteinExistence type="predicted"/>
<gene>
    <name evidence="2" type="ORF">PIB30_079841</name>
</gene>
<evidence type="ECO:0000313" key="3">
    <source>
        <dbReference type="Proteomes" id="UP001341840"/>
    </source>
</evidence>
<evidence type="ECO:0000313" key="2">
    <source>
        <dbReference type="EMBL" id="MED6163429.1"/>
    </source>
</evidence>
<organism evidence="2 3">
    <name type="scientific">Stylosanthes scabra</name>
    <dbReference type="NCBI Taxonomy" id="79078"/>
    <lineage>
        <taxon>Eukaryota</taxon>
        <taxon>Viridiplantae</taxon>
        <taxon>Streptophyta</taxon>
        <taxon>Embryophyta</taxon>
        <taxon>Tracheophyta</taxon>
        <taxon>Spermatophyta</taxon>
        <taxon>Magnoliopsida</taxon>
        <taxon>eudicotyledons</taxon>
        <taxon>Gunneridae</taxon>
        <taxon>Pentapetalae</taxon>
        <taxon>rosids</taxon>
        <taxon>fabids</taxon>
        <taxon>Fabales</taxon>
        <taxon>Fabaceae</taxon>
        <taxon>Papilionoideae</taxon>
        <taxon>50 kb inversion clade</taxon>
        <taxon>dalbergioids sensu lato</taxon>
        <taxon>Dalbergieae</taxon>
        <taxon>Pterocarpus clade</taxon>
        <taxon>Stylosanthes</taxon>
    </lineage>
</organism>
<feature type="region of interest" description="Disordered" evidence="1">
    <location>
        <begin position="65"/>
        <end position="115"/>
    </location>
</feature>
<dbReference type="EMBL" id="JASCZI010121973">
    <property type="protein sequence ID" value="MED6163429.1"/>
    <property type="molecule type" value="Genomic_DNA"/>
</dbReference>
<evidence type="ECO:0000256" key="1">
    <source>
        <dbReference type="SAM" id="MobiDB-lite"/>
    </source>
</evidence>
<name>A0ABU6UQM9_9FABA</name>
<reference evidence="2 3" key="1">
    <citation type="journal article" date="2023" name="Plants (Basel)">
        <title>Bridging the Gap: Combining Genomics and Transcriptomics Approaches to Understand Stylosanthes scabra, an Orphan Legume from the Brazilian Caatinga.</title>
        <authorList>
            <person name="Ferreira-Neto J.R.C."/>
            <person name="da Silva M.D."/>
            <person name="Binneck E."/>
            <person name="de Melo N.F."/>
            <person name="da Silva R.H."/>
            <person name="de Melo A.L.T.M."/>
            <person name="Pandolfi V."/>
            <person name="Bustamante F.O."/>
            <person name="Brasileiro-Vidal A.C."/>
            <person name="Benko-Iseppon A.M."/>
        </authorList>
    </citation>
    <scope>NUCLEOTIDE SEQUENCE [LARGE SCALE GENOMIC DNA]</scope>
    <source>
        <tissue evidence="2">Leaves</tissue>
    </source>
</reference>
<feature type="region of interest" description="Disordered" evidence="1">
    <location>
        <begin position="1"/>
        <end position="53"/>
    </location>
</feature>
<sequence length="352" mass="39573">MMQDTTSPPAQVPPPAANTLPAQPSQNMKSGINALQHEKKKKGRNVSDGEKRSYNLWYDLIAQLVDSDDEESEVKSEGEYSDESGEDGVERKEENEEDSDEDNGEESEDEEENGDWLYDLLVKLYEAQKREKESGDSQSEEESDVEDEIEEVETEDQHDKPFFIATLFNNKRVKEEIPAKCEDPGSCLVTCKIKHAVVRECLCDPRACSTCKIIMISPSSLLPSSKTMPSRTQHELDEHSSRTLKNIITPSPNQHHLHHYSPHLKPLINIFPSSTSSSSSYSKDIPLWLLAEPLSLFPSRSLILIKGNEALFTSLHTRNPNALHDSCFLVFQNKNDSLNVQVHGCLESSSKS</sequence>
<accession>A0ABU6UQM9</accession>